<organism evidence="2 3">
    <name type="scientific">Streblomastix strix</name>
    <dbReference type="NCBI Taxonomy" id="222440"/>
    <lineage>
        <taxon>Eukaryota</taxon>
        <taxon>Metamonada</taxon>
        <taxon>Preaxostyla</taxon>
        <taxon>Oxymonadida</taxon>
        <taxon>Streblomastigidae</taxon>
        <taxon>Streblomastix</taxon>
    </lineage>
</organism>
<dbReference type="SUPFAM" id="SSF52540">
    <property type="entry name" value="P-loop containing nucleoside triphosphate hydrolases"/>
    <property type="match status" value="1"/>
</dbReference>
<reference evidence="2 3" key="1">
    <citation type="submission" date="2019-03" db="EMBL/GenBank/DDBJ databases">
        <title>Single cell metagenomics reveals metabolic interactions within the superorganism composed of flagellate Streblomastix strix and complex community of Bacteroidetes bacteria on its surface.</title>
        <authorList>
            <person name="Treitli S.C."/>
            <person name="Kolisko M."/>
            <person name="Husnik F."/>
            <person name="Keeling P."/>
            <person name="Hampl V."/>
        </authorList>
    </citation>
    <scope>NUCLEOTIDE SEQUENCE [LARGE SCALE GENOMIC DNA]</scope>
    <source>
        <strain evidence="2">ST1C</strain>
    </source>
</reference>
<dbReference type="Gene3D" id="1.10.8.60">
    <property type="match status" value="1"/>
</dbReference>
<dbReference type="EMBL" id="SNRW01000445">
    <property type="protein sequence ID" value="KAA6401109.1"/>
    <property type="molecule type" value="Genomic_DNA"/>
</dbReference>
<dbReference type="InterPro" id="IPR027417">
    <property type="entry name" value="P-loop_NTPase"/>
</dbReference>
<gene>
    <name evidence="2" type="ORF">EZS28_003367</name>
</gene>
<accession>A0A5J4X3P4</accession>
<protein>
    <recommendedName>
        <fullName evidence="1">ATPase AAA-type core domain-containing protein</fullName>
    </recommendedName>
</protein>
<evidence type="ECO:0000259" key="1">
    <source>
        <dbReference type="Pfam" id="PF00004"/>
    </source>
</evidence>
<dbReference type="GO" id="GO:0016887">
    <property type="term" value="F:ATP hydrolysis activity"/>
    <property type="evidence" value="ECO:0007669"/>
    <property type="project" value="InterPro"/>
</dbReference>
<dbReference type="InterPro" id="IPR003959">
    <property type="entry name" value="ATPase_AAA_core"/>
</dbReference>
<proteinExistence type="predicted"/>
<dbReference type="AlphaFoldDB" id="A0A5J4X3P4"/>
<dbReference type="Proteomes" id="UP000324800">
    <property type="component" value="Unassembled WGS sequence"/>
</dbReference>
<dbReference type="GO" id="GO:0005524">
    <property type="term" value="F:ATP binding"/>
    <property type="evidence" value="ECO:0007669"/>
    <property type="project" value="InterPro"/>
</dbReference>
<sequence>MNTQNELDEPTLIDLYIPWSRIRLEETDQELLQKLINKEQKQALQNKCLQAKKDEKFNGLTSQATIPPRSGKKMIADAFATECHLIYVIISQKMIEQVEGGTRVEKIASFFEQANILKPSLLIIKDIEEIVKEDNPERDMIIDELDMQLSNKAPDATYIMTSRNIRSIPEKIRMHAKRLVIFSSPDKDDKRQFFERDWENYE</sequence>
<dbReference type="Gene3D" id="3.40.50.300">
    <property type="entry name" value="P-loop containing nucleotide triphosphate hydrolases"/>
    <property type="match status" value="1"/>
</dbReference>
<evidence type="ECO:0000313" key="2">
    <source>
        <dbReference type="EMBL" id="KAA6401109.1"/>
    </source>
</evidence>
<name>A0A5J4X3P4_9EUKA</name>
<comment type="caution">
    <text evidence="2">The sequence shown here is derived from an EMBL/GenBank/DDBJ whole genome shotgun (WGS) entry which is preliminary data.</text>
</comment>
<feature type="domain" description="ATPase AAA-type core" evidence="1">
    <location>
        <begin position="67"/>
        <end position="178"/>
    </location>
</feature>
<dbReference type="Pfam" id="PF00004">
    <property type="entry name" value="AAA"/>
    <property type="match status" value="1"/>
</dbReference>
<evidence type="ECO:0000313" key="3">
    <source>
        <dbReference type="Proteomes" id="UP000324800"/>
    </source>
</evidence>